<gene>
    <name evidence="12" type="ORF">ACFS1K_10595</name>
</gene>
<feature type="transmembrane region" description="Helical" evidence="10">
    <location>
        <begin position="271"/>
        <end position="290"/>
    </location>
</feature>
<feature type="transmembrane region" description="Helical" evidence="10">
    <location>
        <begin position="29"/>
        <end position="45"/>
    </location>
</feature>
<dbReference type="InterPro" id="IPR059000">
    <property type="entry name" value="ATPase_P-type_domA"/>
</dbReference>
<dbReference type="Pfam" id="PF00702">
    <property type="entry name" value="Hydrolase"/>
    <property type="match status" value="1"/>
</dbReference>
<dbReference type="Pfam" id="PF00122">
    <property type="entry name" value="E1-E2_ATPase"/>
    <property type="match status" value="1"/>
</dbReference>
<evidence type="ECO:0000313" key="13">
    <source>
        <dbReference type="Proteomes" id="UP001597532"/>
    </source>
</evidence>
<accession>A0ABW5VES8</accession>
<proteinExistence type="inferred from homology"/>
<dbReference type="Gene3D" id="2.70.150.10">
    <property type="entry name" value="Calcium-transporting ATPase, cytoplasmic transduction domain A"/>
    <property type="match status" value="1"/>
</dbReference>
<dbReference type="Gene3D" id="3.40.1110.10">
    <property type="entry name" value="Calcium-transporting ATPase, cytoplasmic domain N"/>
    <property type="match status" value="1"/>
</dbReference>
<dbReference type="EMBL" id="JBHUOK010000030">
    <property type="protein sequence ID" value="MFD2790213.1"/>
    <property type="molecule type" value="Genomic_DNA"/>
</dbReference>
<dbReference type="PROSITE" id="PS00154">
    <property type="entry name" value="ATPASE_E1_E2"/>
    <property type="match status" value="1"/>
</dbReference>
<comment type="catalytic activity">
    <reaction evidence="9">
        <text>Zn(2+)(in) + ATP + H2O = Zn(2+)(out) + ADP + phosphate + H(+)</text>
        <dbReference type="Rhea" id="RHEA:20621"/>
        <dbReference type="ChEBI" id="CHEBI:15377"/>
        <dbReference type="ChEBI" id="CHEBI:15378"/>
        <dbReference type="ChEBI" id="CHEBI:29105"/>
        <dbReference type="ChEBI" id="CHEBI:30616"/>
        <dbReference type="ChEBI" id="CHEBI:43474"/>
        <dbReference type="ChEBI" id="CHEBI:456216"/>
        <dbReference type="EC" id="7.2.2.12"/>
    </reaction>
</comment>
<evidence type="ECO:0000256" key="1">
    <source>
        <dbReference type="ARBA" id="ARBA00004370"/>
    </source>
</evidence>
<dbReference type="InterPro" id="IPR008250">
    <property type="entry name" value="ATPase_P-typ_transduc_dom_A_sf"/>
</dbReference>
<dbReference type="InterPro" id="IPR018303">
    <property type="entry name" value="ATPase_P-typ_P_site"/>
</dbReference>
<keyword evidence="4 10" id="KW-0479">Metal-binding</keyword>
<reference evidence="13" key="1">
    <citation type="journal article" date="2019" name="Int. J. Syst. Evol. Microbiol.">
        <title>The Global Catalogue of Microorganisms (GCM) 10K type strain sequencing project: providing services to taxonomists for standard genome sequencing and annotation.</title>
        <authorList>
            <consortium name="The Broad Institute Genomics Platform"/>
            <consortium name="The Broad Institute Genome Sequencing Center for Infectious Disease"/>
            <person name="Wu L."/>
            <person name="Ma J."/>
        </authorList>
    </citation>
    <scope>NUCLEOTIDE SEQUENCE [LARGE SCALE GENOMIC DNA]</scope>
    <source>
        <strain evidence="13">KCTC 52924</strain>
    </source>
</reference>
<evidence type="ECO:0000256" key="6">
    <source>
        <dbReference type="ARBA" id="ARBA00022989"/>
    </source>
</evidence>
<dbReference type="InterPro" id="IPR051014">
    <property type="entry name" value="Cation_Transport_ATPase_IB"/>
</dbReference>
<evidence type="ECO:0000256" key="3">
    <source>
        <dbReference type="ARBA" id="ARBA00022692"/>
    </source>
</evidence>
<feature type="transmembrane region" description="Helical" evidence="10">
    <location>
        <begin position="615"/>
        <end position="634"/>
    </location>
</feature>
<name>A0ABW5VES8_9FLAO</name>
<dbReference type="InterPro" id="IPR036412">
    <property type="entry name" value="HAD-like_sf"/>
</dbReference>
<dbReference type="SFLD" id="SFLDS00003">
    <property type="entry name" value="Haloacid_Dehalogenase"/>
    <property type="match status" value="1"/>
</dbReference>
<dbReference type="SFLD" id="SFLDF00027">
    <property type="entry name" value="p-type_atpase"/>
    <property type="match status" value="1"/>
</dbReference>
<evidence type="ECO:0000259" key="11">
    <source>
        <dbReference type="Pfam" id="PF00122"/>
    </source>
</evidence>
<comment type="subcellular location">
    <subcellularLocation>
        <location evidence="10">Cell membrane</location>
    </subcellularLocation>
    <subcellularLocation>
        <location evidence="1">Membrane</location>
    </subcellularLocation>
</comment>
<keyword evidence="13" id="KW-1185">Reference proteome</keyword>
<dbReference type="RefSeq" id="WP_251805768.1">
    <property type="nucleotide sequence ID" value="NZ_CP166679.1"/>
</dbReference>
<dbReference type="InterPro" id="IPR044492">
    <property type="entry name" value="P_typ_ATPase_HD_dom"/>
</dbReference>
<keyword evidence="10" id="KW-0547">Nucleotide-binding</keyword>
<dbReference type="InterPro" id="IPR023214">
    <property type="entry name" value="HAD_sf"/>
</dbReference>
<organism evidence="12 13">
    <name type="scientific">Arenibacter antarcticus</name>
    <dbReference type="NCBI Taxonomy" id="2040469"/>
    <lineage>
        <taxon>Bacteria</taxon>
        <taxon>Pseudomonadati</taxon>
        <taxon>Bacteroidota</taxon>
        <taxon>Flavobacteriia</taxon>
        <taxon>Flavobacteriales</taxon>
        <taxon>Flavobacteriaceae</taxon>
        <taxon>Arenibacter</taxon>
    </lineage>
</organism>
<dbReference type="Proteomes" id="UP001597532">
    <property type="component" value="Unassembled WGS sequence"/>
</dbReference>
<dbReference type="InterPro" id="IPR001757">
    <property type="entry name" value="P_typ_ATPase"/>
</dbReference>
<protein>
    <recommendedName>
        <fullName evidence="8">P-type Zn(2+) transporter</fullName>
        <ecNumber evidence="8">7.2.2.12</ecNumber>
    </recommendedName>
</protein>
<comment type="similarity">
    <text evidence="2 10">Belongs to the cation transport ATPase (P-type) (TC 3.A.3) family. Type IB subfamily.</text>
</comment>
<keyword evidence="6 10" id="KW-1133">Transmembrane helix</keyword>
<dbReference type="SUPFAM" id="SSF56784">
    <property type="entry name" value="HAD-like"/>
    <property type="match status" value="1"/>
</dbReference>
<dbReference type="PANTHER" id="PTHR48085">
    <property type="entry name" value="CADMIUM/ZINC-TRANSPORTING ATPASE HMA2-RELATED"/>
    <property type="match status" value="1"/>
</dbReference>
<keyword evidence="5" id="KW-1278">Translocase</keyword>
<dbReference type="Gene3D" id="1.20.1110.10">
    <property type="entry name" value="Calcium-transporting ATPase, transmembrane domain"/>
    <property type="match status" value="1"/>
</dbReference>
<dbReference type="Gene3D" id="3.40.50.1000">
    <property type="entry name" value="HAD superfamily/HAD-like"/>
    <property type="match status" value="1"/>
</dbReference>
<dbReference type="InterPro" id="IPR023299">
    <property type="entry name" value="ATPase_P-typ_cyto_dom_N"/>
</dbReference>
<dbReference type="EC" id="7.2.2.12" evidence="8"/>
<evidence type="ECO:0000256" key="10">
    <source>
        <dbReference type="RuleBase" id="RU362081"/>
    </source>
</evidence>
<keyword evidence="3 10" id="KW-0812">Transmembrane</keyword>
<dbReference type="NCBIfam" id="TIGR01525">
    <property type="entry name" value="ATPase-IB_hvy"/>
    <property type="match status" value="1"/>
</dbReference>
<feature type="transmembrane region" description="Helical" evidence="10">
    <location>
        <begin position="57"/>
        <end position="76"/>
    </location>
</feature>
<dbReference type="SUPFAM" id="SSF81653">
    <property type="entry name" value="Calcium ATPase, transduction domain A"/>
    <property type="match status" value="1"/>
</dbReference>
<dbReference type="SUPFAM" id="SSF81665">
    <property type="entry name" value="Calcium ATPase, transmembrane domain M"/>
    <property type="match status" value="1"/>
</dbReference>
<dbReference type="PRINTS" id="PR00119">
    <property type="entry name" value="CATATPASE"/>
</dbReference>
<keyword evidence="10" id="KW-1003">Cell membrane</keyword>
<evidence type="ECO:0000256" key="9">
    <source>
        <dbReference type="ARBA" id="ARBA00047308"/>
    </source>
</evidence>
<dbReference type="InterPro" id="IPR027256">
    <property type="entry name" value="P-typ_ATPase_IB"/>
</dbReference>
<evidence type="ECO:0000256" key="2">
    <source>
        <dbReference type="ARBA" id="ARBA00006024"/>
    </source>
</evidence>
<keyword evidence="10" id="KW-0067">ATP-binding</keyword>
<evidence type="ECO:0000256" key="7">
    <source>
        <dbReference type="ARBA" id="ARBA00023136"/>
    </source>
</evidence>
<dbReference type="InterPro" id="IPR023298">
    <property type="entry name" value="ATPase_P-typ_TM_dom_sf"/>
</dbReference>
<dbReference type="SFLD" id="SFLDG00002">
    <property type="entry name" value="C1.7:_P-type_atpase_like"/>
    <property type="match status" value="1"/>
</dbReference>
<dbReference type="NCBIfam" id="TIGR01494">
    <property type="entry name" value="ATPase_P-type"/>
    <property type="match status" value="1"/>
</dbReference>
<evidence type="ECO:0000256" key="4">
    <source>
        <dbReference type="ARBA" id="ARBA00022723"/>
    </source>
</evidence>
<feature type="domain" description="P-type ATPase A" evidence="11">
    <location>
        <begin position="136"/>
        <end position="251"/>
    </location>
</feature>
<evidence type="ECO:0000313" key="12">
    <source>
        <dbReference type="EMBL" id="MFD2790213.1"/>
    </source>
</evidence>
<evidence type="ECO:0000256" key="5">
    <source>
        <dbReference type="ARBA" id="ARBA00022967"/>
    </source>
</evidence>
<comment type="caution">
    <text evidence="12">The sequence shown here is derived from an EMBL/GenBank/DDBJ whole genome shotgun (WGS) entry which is preliminary data.</text>
</comment>
<sequence>MEITQSQTNKSSHNNDHQHGGILGEKTELYFAIISGVFFFLGLILSKLTPLAEWTSLASYILAYFFGGYFTLLEAIEKTRKGEFEIDFLMIAAAIGAAYIDSWAEGALLLFLFSLGHALEHHALNKATKSIEALGELSPKTALVRKGSATVEVAVEDLQLDDIIVVKPNSKISADGVIVKGSSSIDQSSITGESMPIDKTAIAPDAKLPKFNEIDSSNVVFTGTLNGDNLIEIRVLKLNKDATISRLIKMVSEVETKKSPTQVQTKKFEKWFVPSVIILVITLSFAHLVIDETIRESLYRAISVLVASSPCALAISTPSAVLSAIARAAKKGVLIKGGRALEDMGTLKIIAFDKTGTLTEGKPKLTNILPLNGFDKQEFLELVLDVESLSNHPLARAISKDIMADFGAKNGHKSSHIQAIQGKGVTADYNGGQVYIGNVQMMNDAKIPVDQETHRQMEELLHYGNTVMLVGYNTILIGLISVMDVPRKTAASTLLQLKKIGIKQMIMLTGDHQRVGDSIAKQIGLTNAKGNLLPEDKVKAIQELKKDNAKVAMVGDGVNDAPAMAVSTVGIAMGAAGSDVALETADVALMSDKIESLPFVIGLSRESRRIIKQNLWISMGVVALLVPATIFGLANIGVAVAIHEGSTLVVVLNALRLLRYDLEESI</sequence>
<feature type="transmembrane region" description="Helical" evidence="10">
    <location>
        <begin position="302"/>
        <end position="326"/>
    </location>
</feature>
<dbReference type="PANTHER" id="PTHR48085:SF5">
    <property type="entry name" value="CADMIUM_ZINC-TRANSPORTING ATPASE HMA4-RELATED"/>
    <property type="match status" value="1"/>
</dbReference>
<evidence type="ECO:0000256" key="8">
    <source>
        <dbReference type="ARBA" id="ARBA00039097"/>
    </source>
</evidence>
<keyword evidence="7 10" id="KW-0472">Membrane</keyword>